<keyword evidence="2" id="KW-1185">Reference proteome</keyword>
<name>A0ACB7XW85_9ERIC</name>
<dbReference type="EMBL" id="CM037155">
    <property type="protein sequence ID" value="KAH7845506.1"/>
    <property type="molecule type" value="Genomic_DNA"/>
</dbReference>
<evidence type="ECO:0000313" key="1">
    <source>
        <dbReference type="EMBL" id="KAH7845506.1"/>
    </source>
</evidence>
<reference evidence="1 2" key="1">
    <citation type="journal article" date="2021" name="Hortic Res">
        <title>High-quality reference genome and annotation aids understanding of berry development for evergreen blueberry (Vaccinium darrowii).</title>
        <authorList>
            <person name="Yu J."/>
            <person name="Hulse-Kemp A.M."/>
            <person name="Babiker E."/>
            <person name="Staton M."/>
        </authorList>
    </citation>
    <scope>NUCLEOTIDE SEQUENCE [LARGE SCALE GENOMIC DNA]</scope>
    <source>
        <strain evidence="2">cv. NJ 8807/NJ 8810</strain>
        <tissue evidence="1">Young leaf</tissue>
    </source>
</reference>
<comment type="caution">
    <text evidence="1">The sequence shown here is derived from an EMBL/GenBank/DDBJ whole genome shotgun (WGS) entry which is preliminary data.</text>
</comment>
<proteinExistence type="predicted"/>
<organism evidence="1 2">
    <name type="scientific">Vaccinium darrowii</name>
    <dbReference type="NCBI Taxonomy" id="229202"/>
    <lineage>
        <taxon>Eukaryota</taxon>
        <taxon>Viridiplantae</taxon>
        <taxon>Streptophyta</taxon>
        <taxon>Embryophyta</taxon>
        <taxon>Tracheophyta</taxon>
        <taxon>Spermatophyta</taxon>
        <taxon>Magnoliopsida</taxon>
        <taxon>eudicotyledons</taxon>
        <taxon>Gunneridae</taxon>
        <taxon>Pentapetalae</taxon>
        <taxon>asterids</taxon>
        <taxon>Ericales</taxon>
        <taxon>Ericaceae</taxon>
        <taxon>Vaccinioideae</taxon>
        <taxon>Vaccinieae</taxon>
        <taxon>Vaccinium</taxon>
    </lineage>
</organism>
<dbReference type="Proteomes" id="UP000828048">
    <property type="component" value="Chromosome 5"/>
</dbReference>
<gene>
    <name evidence="1" type="ORF">Vadar_002951</name>
</gene>
<evidence type="ECO:0000313" key="2">
    <source>
        <dbReference type="Proteomes" id="UP000828048"/>
    </source>
</evidence>
<sequence>MAKKAMVLLFACMFLVTARVSSFEADLVVAMHPPVMAPAHAPAKHQPWAPEKAPIYPPTKHVAPTSPVVPKRGCAQLCLDYCEPIDTSKKRVLSNDEEFLSEVSSPSHSPVEALAPAKVPAKAPSPIPHVKPPVLPPSPAKKPPTKTQIDCTPLCVERCKLHSRKQVCLRACMTCCDRCKCVPPGTYGNHEKCGKCYTDMTTTGGRPKCP</sequence>
<protein>
    <submittedName>
        <fullName evidence="1">Uncharacterized protein</fullName>
    </submittedName>
</protein>
<accession>A0ACB7XW85</accession>